<dbReference type="PATRIC" id="fig|662480.6.peg.462"/>
<dbReference type="EMBL" id="AOLM01000003">
    <property type="protein sequence ID" value="ELZ98663.1"/>
    <property type="molecule type" value="Genomic_DNA"/>
</dbReference>
<dbReference type="CDD" id="cd00130">
    <property type="entry name" value="PAS"/>
    <property type="match status" value="1"/>
</dbReference>
<evidence type="ECO:0000259" key="8">
    <source>
        <dbReference type="PROSITE" id="PS50109"/>
    </source>
</evidence>
<evidence type="ECO:0000256" key="3">
    <source>
        <dbReference type="ARBA" id="ARBA00022679"/>
    </source>
</evidence>
<dbReference type="InterPro" id="IPR035965">
    <property type="entry name" value="PAS-like_dom_sf"/>
</dbReference>
<keyword evidence="5 10" id="KW-0418">Kinase</keyword>
<name>M0IS71_9EURY</name>
<dbReference type="OrthoDB" id="230688at2157"/>
<feature type="domain" description="PAS" evidence="9">
    <location>
        <begin position="1"/>
        <end position="56"/>
    </location>
</feature>
<dbReference type="GO" id="GO:0004673">
    <property type="term" value="F:protein histidine kinase activity"/>
    <property type="evidence" value="ECO:0007669"/>
    <property type="project" value="UniProtKB-EC"/>
</dbReference>
<evidence type="ECO:0000256" key="6">
    <source>
        <dbReference type="ARBA" id="ARBA00022840"/>
    </source>
</evidence>
<feature type="domain" description="Histidine kinase" evidence="8">
    <location>
        <begin position="268"/>
        <end position="472"/>
    </location>
</feature>
<evidence type="ECO:0000259" key="9">
    <source>
        <dbReference type="PROSITE" id="PS50112"/>
    </source>
</evidence>
<comment type="caution">
    <text evidence="10">The sequence shown here is derived from an EMBL/GenBank/DDBJ whole genome shotgun (WGS) entry which is preliminary data.</text>
</comment>
<dbReference type="InterPro" id="IPR004358">
    <property type="entry name" value="Sig_transdc_His_kin-like_C"/>
</dbReference>
<dbReference type="PANTHER" id="PTHR44936">
    <property type="entry name" value="SENSOR PROTEIN CREC"/>
    <property type="match status" value="1"/>
</dbReference>
<evidence type="ECO:0000256" key="1">
    <source>
        <dbReference type="ARBA" id="ARBA00000085"/>
    </source>
</evidence>
<evidence type="ECO:0000313" key="10">
    <source>
        <dbReference type="EMBL" id="ELZ98663.1"/>
    </source>
</evidence>
<evidence type="ECO:0000313" key="11">
    <source>
        <dbReference type="Proteomes" id="UP000011508"/>
    </source>
</evidence>
<evidence type="ECO:0000256" key="2">
    <source>
        <dbReference type="ARBA" id="ARBA00012438"/>
    </source>
</evidence>
<feature type="region of interest" description="Disordered" evidence="7">
    <location>
        <begin position="88"/>
        <end position="121"/>
    </location>
</feature>
<feature type="domain" description="PAS" evidence="9">
    <location>
        <begin position="138"/>
        <end position="196"/>
    </location>
</feature>
<evidence type="ECO:0000256" key="5">
    <source>
        <dbReference type="ARBA" id="ARBA00022777"/>
    </source>
</evidence>
<gene>
    <name evidence="10" type="ORF">C441_02274</name>
</gene>
<dbReference type="SUPFAM" id="SSF55785">
    <property type="entry name" value="PYP-like sensor domain (PAS domain)"/>
    <property type="match status" value="2"/>
</dbReference>
<dbReference type="RefSeq" id="WP_007273593.1">
    <property type="nucleotide sequence ID" value="NZ_AOLM01000003.1"/>
</dbReference>
<organism evidence="10 11">
    <name type="scientific">Haloferax sulfurifontis ATCC BAA-897</name>
    <dbReference type="NCBI Taxonomy" id="662480"/>
    <lineage>
        <taxon>Archaea</taxon>
        <taxon>Methanobacteriati</taxon>
        <taxon>Methanobacteriota</taxon>
        <taxon>Stenosarchaea group</taxon>
        <taxon>Halobacteria</taxon>
        <taxon>Halobacteriales</taxon>
        <taxon>Haloferacaceae</taxon>
        <taxon>Haloferax</taxon>
    </lineage>
</organism>
<sequence length="476" mass="51888">MFVLDAAGTVIHASDEFAAHLGADAAALRGRPLSGFVADGDWPDVRGTLDAVRRASGWENHRCRCRLSGGSGGTAARATEAEADVEIEFSPYPGGDGGGGDDGGEGDGCRAPGSDTERVVGSLCREPSEPTTARLHTERDRFDHLFDLIDDAVIEFEIVGIEPVVRAVNPGFETVFGYDAAEVRGESLNDFIVPPDADDEAVDFDQRTADGKANHAIVTRQTAWGRREFLYRGIPYSRGDGKQYGFSIYSDITSQRRAREHLQVLQRVLRHNLRNEMNVVLGMAEEIREATTDPRVDHAAVRIAKHTETLLRVSEKARTAAAVLDDQRPDEVVDATETVRAVVEPRRTRFPAATFDLDLPPSLPVAVGPKLAQALANVVENALEHTPDDVTVRIEAKRCENDATLRVSDDGDGIPEIEWAAVFGDEDITQLSHGSGLGLWVVKWVVESAGGRVDYDRRDGWSTVELTLPLADEARF</sequence>
<dbReference type="Gene3D" id="3.30.450.20">
    <property type="entry name" value="PAS domain"/>
    <property type="match status" value="1"/>
</dbReference>
<proteinExistence type="predicted"/>
<comment type="catalytic activity">
    <reaction evidence="1">
        <text>ATP + protein L-histidine = ADP + protein N-phospho-L-histidine.</text>
        <dbReference type="EC" id="2.7.13.3"/>
    </reaction>
</comment>
<protein>
    <recommendedName>
        <fullName evidence="2">histidine kinase</fullName>
        <ecNumber evidence="2">2.7.13.3</ecNumber>
    </recommendedName>
</protein>
<accession>M0IS71</accession>
<dbReference type="PROSITE" id="PS50112">
    <property type="entry name" value="PAS"/>
    <property type="match status" value="2"/>
</dbReference>
<dbReference type="CDD" id="cd00075">
    <property type="entry name" value="HATPase"/>
    <property type="match status" value="1"/>
</dbReference>
<dbReference type="Pfam" id="PF02518">
    <property type="entry name" value="HATPase_c"/>
    <property type="match status" value="1"/>
</dbReference>
<evidence type="ECO:0000256" key="7">
    <source>
        <dbReference type="SAM" id="MobiDB-lite"/>
    </source>
</evidence>
<evidence type="ECO:0000256" key="4">
    <source>
        <dbReference type="ARBA" id="ARBA00022741"/>
    </source>
</evidence>
<keyword evidence="3" id="KW-0808">Transferase</keyword>
<dbReference type="InterPro" id="IPR050980">
    <property type="entry name" value="2C_sensor_his_kinase"/>
</dbReference>
<dbReference type="Pfam" id="PF08448">
    <property type="entry name" value="PAS_4"/>
    <property type="match status" value="1"/>
</dbReference>
<dbReference type="PROSITE" id="PS50109">
    <property type="entry name" value="HIS_KIN"/>
    <property type="match status" value="1"/>
</dbReference>
<reference evidence="10 11" key="1">
    <citation type="journal article" date="2014" name="PLoS Genet.">
        <title>Phylogenetically driven sequencing of extremely halophilic archaea reveals strategies for static and dynamic osmo-response.</title>
        <authorList>
            <person name="Becker E.A."/>
            <person name="Seitzer P.M."/>
            <person name="Tritt A."/>
            <person name="Larsen D."/>
            <person name="Krusor M."/>
            <person name="Yao A.I."/>
            <person name="Wu D."/>
            <person name="Madern D."/>
            <person name="Eisen J.A."/>
            <person name="Darling A.E."/>
            <person name="Facciotti M.T."/>
        </authorList>
    </citation>
    <scope>NUCLEOTIDE SEQUENCE [LARGE SCALE GENOMIC DNA]</scope>
    <source>
        <strain evidence="10 11">ATCC BAA-897</strain>
    </source>
</reference>
<dbReference type="PRINTS" id="PR00344">
    <property type="entry name" value="BCTRLSENSOR"/>
</dbReference>
<dbReference type="AlphaFoldDB" id="M0IS71"/>
<dbReference type="InterPro" id="IPR013656">
    <property type="entry name" value="PAS_4"/>
</dbReference>
<dbReference type="SUPFAM" id="SSF55874">
    <property type="entry name" value="ATPase domain of HSP90 chaperone/DNA topoisomerase II/histidine kinase"/>
    <property type="match status" value="1"/>
</dbReference>
<dbReference type="Proteomes" id="UP000011508">
    <property type="component" value="Unassembled WGS sequence"/>
</dbReference>
<dbReference type="InterPro" id="IPR036890">
    <property type="entry name" value="HATPase_C_sf"/>
</dbReference>
<dbReference type="InterPro" id="IPR005467">
    <property type="entry name" value="His_kinase_dom"/>
</dbReference>
<dbReference type="Gene3D" id="3.30.565.10">
    <property type="entry name" value="Histidine kinase-like ATPase, C-terminal domain"/>
    <property type="match status" value="1"/>
</dbReference>
<dbReference type="GO" id="GO:0005524">
    <property type="term" value="F:ATP binding"/>
    <property type="evidence" value="ECO:0007669"/>
    <property type="project" value="UniProtKB-KW"/>
</dbReference>
<dbReference type="PANTHER" id="PTHR44936:SF10">
    <property type="entry name" value="SENSOR PROTEIN RSTB"/>
    <property type="match status" value="1"/>
</dbReference>
<dbReference type="SMART" id="SM00387">
    <property type="entry name" value="HATPase_c"/>
    <property type="match status" value="1"/>
</dbReference>
<keyword evidence="6" id="KW-0067">ATP-binding</keyword>
<dbReference type="InterPro" id="IPR000014">
    <property type="entry name" value="PAS"/>
</dbReference>
<dbReference type="InterPro" id="IPR003594">
    <property type="entry name" value="HATPase_dom"/>
</dbReference>
<dbReference type="NCBIfam" id="TIGR00229">
    <property type="entry name" value="sensory_box"/>
    <property type="match status" value="1"/>
</dbReference>
<dbReference type="SMART" id="SM00091">
    <property type="entry name" value="PAS"/>
    <property type="match status" value="2"/>
</dbReference>
<dbReference type="EC" id="2.7.13.3" evidence="2"/>
<keyword evidence="4" id="KW-0547">Nucleotide-binding</keyword>
<keyword evidence="11" id="KW-1185">Reference proteome</keyword>